<keyword evidence="2" id="KW-1185">Reference proteome</keyword>
<sequence>MIVTPRTGSMEPHLLREGVALCWQLTVTHCDLPCALAGA</sequence>
<evidence type="ECO:0000313" key="2">
    <source>
        <dbReference type="Proteomes" id="UP000055024"/>
    </source>
</evidence>
<evidence type="ECO:0000313" key="1">
    <source>
        <dbReference type="EMBL" id="KRY97907.1"/>
    </source>
</evidence>
<accession>A0A0V1GJA5</accession>
<reference evidence="1 2" key="1">
    <citation type="submission" date="2015-01" db="EMBL/GenBank/DDBJ databases">
        <title>Evolution of Trichinella species and genotypes.</title>
        <authorList>
            <person name="Korhonen P.K."/>
            <person name="Edoardo P."/>
            <person name="Giuseppe L.R."/>
            <person name="Gasser R.B."/>
        </authorList>
    </citation>
    <scope>NUCLEOTIDE SEQUENCE [LARGE SCALE GENOMIC DNA]</scope>
    <source>
        <strain evidence="1">ISS1029</strain>
    </source>
</reference>
<name>A0A0V1GJA5_9BILA</name>
<proteinExistence type="predicted"/>
<protein>
    <submittedName>
        <fullName evidence="1">Uncharacterized protein</fullName>
    </submittedName>
</protein>
<dbReference type="EMBL" id="JYDP01001708">
    <property type="protein sequence ID" value="KRY97907.1"/>
    <property type="molecule type" value="Genomic_DNA"/>
</dbReference>
<dbReference type="OrthoDB" id="10270640at2759"/>
<organism evidence="1 2">
    <name type="scientific">Trichinella zimbabwensis</name>
    <dbReference type="NCBI Taxonomy" id="268475"/>
    <lineage>
        <taxon>Eukaryota</taxon>
        <taxon>Metazoa</taxon>
        <taxon>Ecdysozoa</taxon>
        <taxon>Nematoda</taxon>
        <taxon>Enoplea</taxon>
        <taxon>Dorylaimia</taxon>
        <taxon>Trichinellida</taxon>
        <taxon>Trichinellidae</taxon>
        <taxon>Trichinella</taxon>
    </lineage>
</organism>
<dbReference type="Proteomes" id="UP000055024">
    <property type="component" value="Unassembled WGS sequence"/>
</dbReference>
<comment type="caution">
    <text evidence="1">The sequence shown here is derived from an EMBL/GenBank/DDBJ whole genome shotgun (WGS) entry which is preliminary data.</text>
</comment>
<dbReference type="AlphaFoldDB" id="A0A0V1GJA5"/>
<gene>
    <name evidence="1" type="ORF">T11_3994</name>
</gene>